<feature type="chain" id="PRO_5007100145" evidence="1">
    <location>
        <begin position="27"/>
        <end position="50"/>
    </location>
</feature>
<comment type="caution">
    <text evidence="2">The sequence shown here is derived from an EMBL/GenBank/DDBJ whole genome shotgun (WGS) entry which is preliminary data.</text>
</comment>
<dbReference type="EMBL" id="LKAM01000008">
    <property type="protein sequence ID" value="KUM47162.1"/>
    <property type="molecule type" value="Genomic_DNA"/>
</dbReference>
<evidence type="ECO:0000313" key="2">
    <source>
        <dbReference type="EMBL" id="KUM47162.1"/>
    </source>
</evidence>
<reference evidence="2" key="1">
    <citation type="journal article" date="2015" name="Genome Biol. Evol.">
        <title>Organellar Genomes of White Spruce (Picea glauca): Assembly and Annotation.</title>
        <authorList>
            <person name="Jackman S.D."/>
            <person name="Warren R.L."/>
            <person name="Gibb E.A."/>
            <person name="Vandervalk B.P."/>
            <person name="Mohamadi H."/>
            <person name="Chu J."/>
            <person name="Raymond A."/>
            <person name="Pleasance S."/>
            <person name="Coope R."/>
            <person name="Wildung M.R."/>
            <person name="Ritland C.E."/>
            <person name="Bousquet J."/>
            <person name="Jones S.J."/>
            <person name="Bohlmann J."/>
            <person name="Birol I."/>
        </authorList>
    </citation>
    <scope>NUCLEOTIDE SEQUENCE [LARGE SCALE GENOMIC DNA]</scope>
    <source>
        <tissue evidence="2">Flushing bud</tissue>
    </source>
</reference>
<dbReference type="AlphaFoldDB" id="A0A101LXI4"/>
<protein>
    <submittedName>
        <fullName evidence="2">Uncharacterized protein</fullName>
    </submittedName>
</protein>
<sequence>MKLMLSHELSLLVVLIISLLNQHLKSLVPNHQKRRFVSTLLLPSLHSSDL</sequence>
<gene>
    <name evidence="2" type="ORF">ABT39_MTgene6168</name>
</gene>
<proteinExistence type="predicted"/>
<feature type="signal peptide" evidence="1">
    <location>
        <begin position="1"/>
        <end position="26"/>
    </location>
</feature>
<keyword evidence="2" id="KW-0496">Mitochondrion</keyword>
<keyword evidence="1" id="KW-0732">Signal</keyword>
<accession>A0A101LXI4</accession>
<organism evidence="2">
    <name type="scientific">Picea glauca</name>
    <name type="common">White spruce</name>
    <name type="synonym">Pinus glauca</name>
    <dbReference type="NCBI Taxonomy" id="3330"/>
    <lineage>
        <taxon>Eukaryota</taxon>
        <taxon>Viridiplantae</taxon>
        <taxon>Streptophyta</taxon>
        <taxon>Embryophyta</taxon>
        <taxon>Tracheophyta</taxon>
        <taxon>Spermatophyta</taxon>
        <taxon>Pinopsida</taxon>
        <taxon>Pinidae</taxon>
        <taxon>Conifers I</taxon>
        <taxon>Pinales</taxon>
        <taxon>Pinaceae</taxon>
        <taxon>Picea</taxon>
    </lineage>
</organism>
<geneLocation type="mitochondrion" evidence="2"/>
<name>A0A101LXI4_PICGL</name>
<evidence type="ECO:0000256" key="1">
    <source>
        <dbReference type="SAM" id="SignalP"/>
    </source>
</evidence>